<dbReference type="GO" id="GO:0006685">
    <property type="term" value="P:sphingomyelin catabolic process"/>
    <property type="evidence" value="ECO:0007669"/>
    <property type="project" value="TreeGrafter"/>
</dbReference>
<protein>
    <submittedName>
        <fullName evidence="3">Uncharacterized protein</fullName>
    </submittedName>
</protein>
<sequence length="153" mass="17642">MGHTHSEQFNMYYEDPDDVSTRPIGVTYAAPSLTPYSDYFLAYRIYEIEGPQEGSQFRVIDWSEYYLNLTEANDDPNKETEWKTLYSSVLKEYDLERKTHYAFGAQPLHASSRYQANDSENGGRFNGQYTLDFSIVEFHPTQPPEGPSLSSSH</sequence>
<keyword evidence="1" id="KW-0378">Hydrolase</keyword>
<dbReference type="GO" id="GO:0016020">
    <property type="term" value="C:membrane"/>
    <property type="evidence" value="ECO:0007669"/>
    <property type="project" value="GOC"/>
</dbReference>
<evidence type="ECO:0000256" key="1">
    <source>
        <dbReference type="ARBA" id="ARBA00022801"/>
    </source>
</evidence>
<dbReference type="AlphaFoldDB" id="A0AAN4YYP2"/>
<keyword evidence="4" id="KW-1185">Reference proteome</keyword>
<dbReference type="GO" id="GO:0005615">
    <property type="term" value="C:extracellular space"/>
    <property type="evidence" value="ECO:0007669"/>
    <property type="project" value="TreeGrafter"/>
</dbReference>
<name>A0AAN4YYP2_9BILA</name>
<organism evidence="3 4">
    <name type="scientific">Pristionchus mayeri</name>
    <dbReference type="NCBI Taxonomy" id="1317129"/>
    <lineage>
        <taxon>Eukaryota</taxon>
        <taxon>Metazoa</taxon>
        <taxon>Ecdysozoa</taxon>
        <taxon>Nematoda</taxon>
        <taxon>Chromadorea</taxon>
        <taxon>Rhabditida</taxon>
        <taxon>Rhabditina</taxon>
        <taxon>Diplogasteromorpha</taxon>
        <taxon>Diplogasteroidea</taxon>
        <taxon>Neodiplogasteridae</taxon>
        <taxon>Pristionchus</taxon>
    </lineage>
</organism>
<dbReference type="GO" id="GO:0046513">
    <property type="term" value="P:ceramide biosynthetic process"/>
    <property type="evidence" value="ECO:0007669"/>
    <property type="project" value="TreeGrafter"/>
</dbReference>
<accession>A0AAN4YYP2</accession>
<comment type="caution">
    <text evidence="3">The sequence shown here is derived from an EMBL/GenBank/DDBJ whole genome shotgun (WGS) entry which is preliminary data.</text>
</comment>
<dbReference type="GO" id="GO:0061750">
    <property type="term" value="F:acid sphingomyelin phosphodiesterase activity"/>
    <property type="evidence" value="ECO:0007669"/>
    <property type="project" value="TreeGrafter"/>
</dbReference>
<dbReference type="GO" id="GO:0005764">
    <property type="term" value="C:lysosome"/>
    <property type="evidence" value="ECO:0007669"/>
    <property type="project" value="TreeGrafter"/>
</dbReference>
<dbReference type="Proteomes" id="UP001328107">
    <property type="component" value="Unassembled WGS sequence"/>
</dbReference>
<evidence type="ECO:0000256" key="2">
    <source>
        <dbReference type="ARBA" id="ARBA00023180"/>
    </source>
</evidence>
<dbReference type="PANTHER" id="PTHR10340">
    <property type="entry name" value="SPHINGOMYELIN PHOSPHODIESTERASE"/>
    <property type="match status" value="1"/>
</dbReference>
<dbReference type="PANTHER" id="PTHR10340:SF31">
    <property type="entry name" value="SPHINGOMYELIN PHOSPHODIESTERASE ASM-3-RELATED"/>
    <property type="match status" value="1"/>
</dbReference>
<reference evidence="4" key="1">
    <citation type="submission" date="2022-10" db="EMBL/GenBank/DDBJ databases">
        <title>Genome assembly of Pristionchus species.</title>
        <authorList>
            <person name="Yoshida K."/>
            <person name="Sommer R.J."/>
        </authorList>
    </citation>
    <scope>NUCLEOTIDE SEQUENCE [LARGE SCALE GENOMIC DNA]</scope>
    <source>
        <strain evidence="4">RS5460</strain>
    </source>
</reference>
<proteinExistence type="predicted"/>
<gene>
    <name evidence="3" type="ORF">PMAYCL1PPCAC_01058</name>
</gene>
<evidence type="ECO:0000313" key="4">
    <source>
        <dbReference type="Proteomes" id="UP001328107"/>
    </source>
</evidence>
<dbReference type="EMBL" id="BTRK01000001">
    <property type="protein sequence ID" value="GMR30863.1"/>
    <property type="molecule type" value="Genomic_DNA"/>
</dbReference>
<keyword evidence="2" id="KW-0325">Glycoprotein</keyword>
<evidence type="ECO:0000313" key="3">
    <source>
        <dbReference type="EMBL" id="GMR30863.1"/>
    </source>
</evidence>